<dbReference type="PANTHER" id="PTHR33096:SF1">
    <property type="entry name" value="CXC1-LIKE CYSTEINE CLUSTER ASSOCIATED WITH KDZ TRANSPOSASES DOMAIN-CONTAINING PROTEIN"/>
    <property type="match status" value="1"/>
</dbReference>
<dbReference type="Proteomes" id="UP000076842">
    <property type="component" value="Unassembled WGS sequence"/>
</dbReference>
<dbReference type="AlphaFoldDB" id="A0A165FAS0"/>
<dbReference type="SUPFAM" id="SSF54001">
    <property type="entry name" value="Cysteine proteinases"/>
    <property type="match status" value="1"/>
</dbReference>
<evidence type="ECO:0000313" key="2">
    <source>
        <dbReference type="EMBL" id="KZT56481.1"/>
    </source>
</evidence>
<accession>A0A165FAS0</accession>
<feature type="region of interest" description="Disordered" evidence="1">
    <location>
        <begin position="578"/>
        <end position="610"/>
    </location>
</feature>
<dbReference type="InterPro" id="IPR038765">
    <property type="entry name" value="Papain-like_cys_pep_sf"/>
</dbReference>
<evidence type="ECO:0000256" key="1">
    <source>
        <dbReference type="SAM" id="MobiDB-lite"/>
    </source>
</evidence>
<feature type="region of interest" description="Disordered" evidence="1">
    <location>
        <begin position="630"/>
        <end position="653"/>
    </location>
</feature>
<proteinExistence type="predicted"/>
<dbReference type="InParanoid" id="A0A165FAS0"/>
<feature type="compositionally biased region" description="Polar residues" evidence="1">
    <location>
        <begin position="530"/>
        <end position="547"/>
    </location>
</feature>
<reference evidence="2 3" key="1">
    <citation type="journal article" date="2016" name="Mol. Biol. Evol.">
        <title>Comparative Genomics of Early-Diverging Mushroom-Forming Fungi Provides Insights into the Origins of Lignocellulose Decay Capabilities.</title>
        <authorList>
            <person name="Nagy L.G."/>
            <person name="Riley R."/>
            <person name="Tritt A."/>
            <person name="Adam C."/>
            <person name="Daum C."/>
            <person name="Floudas D."/>
            <person name="Sun H."/>
            <person name="Yadav J.S."/>
            <person name="Pangilinan J."/>
            <person name="Larsson K.H."/>
            <person name="Matsuura K."/>
            <person name="Barry K."/>
            <person name="Labutti K."/>
            <person name="Kuo R."/>
            <person name="Ohm R.A."/>
            <person name="Bhattacharya S.S."/>
            <person name="Shirouzu T."/>
            <person name="Yoshinaga Y."/>
            <person name="Martin F.M."/>
            <person name="Grigoriev I.V."/>
            <person name="Hibbett D.S."/>
        </authorList>
    </citation>
    <scope>NUCLEOTIDE SEQUENCE [LARGE SCALE GENOMIC DNA]</scope>
    <source>
        <strain evidence="2 3">HHB12733</strain>
    </source>
</reference>
<dbReference type="STRING" id="1353952.A0A165FAS0"/>
<gene>
    <name evidence="2" type="ORF">CALCODRAFT_509451</name>
</gene>
<feature type="compositionally biased region" description="Acidic residues" evidence="1">
    <location>
        <begin position="427"/>
        <end position="440"/>
    </location>
</feature>
<feature type="region of interest" description="Disordered" evidence="1">
    <location>
        <begin position="267"/>
        <end position="313"/>
    </location>
</feature>
<name>A0A165FAS0_9BASI</name>
<sequence length="880" mass="98128">MWLAGQPDNLTESTKALEAKIDVYKRLQSEMLRVESIIKEAQASIAQSHGRMAGHTVFQELRHIHGELMKKGEQLFAELHIEQAFPEFRGVSGIFLHYLILARQEKKSIRERVIGHMWELARLHRARGGGREPLGTKLRDQILRGYGPRWTTTQAAIRRYNGYVDQLTAHFNPSWNIPLPAKLNANTLERPTEDHHLLDDVWWPAVQTPPAWVTNKDVRHGVTGWLLSARCEEEERRLEREAENVMTWWAEERDALESAIVACNTREKRPSGRVNATPSKRDPYTFVPPLTPASRRWHNNDSPPPTLSTASSAMDANDPMARQRTMSWLQDQGHDGRPAVPMRAAPIVSPPTPARATINAPPYRVPALGPRWSSPPIETREQDEELSVNSDVYDRIMGDADVVYEELGGAVTMAAERVLRSGRYADEEVEDEDDAMEDDAGWPAGPRSRCSSPPWPEERGPLSRQSSPPGSPSYAPPSRSPSPPWPEPTAPQDSAMDWRSTVHPILAQEAHLQRSSPAGLPAGHVETPGRATSTADESMENMLSSGRETAVNAAGTRPSDFFFRQDDWDEERVLEEVEKLKGSARQEATTTAGQPASDADESSRAPLTMGRGNKAAGLAVRPRTVFYGHRAPPQTTISRPARLVPPGHDSNDPFLLDATGRSLPVERIDWETATVPERGLEVGFRRLLVNRDMLRILHTRSEMVDDQIIDLFGHLFEEGQPVEWFQHVAPGGLPSVRIISPQALAELPYLANNPERMQAWYDRHFSFVIPRAERGAGEHEEYGPSPEISRDCIAKARQVVGIEHPGWAGWQAVDVDVVQQPNGFDCGLWVIAHMHSNARGFLKAAPHDMAVYKRALYDLLAGWPVIGSSYNGNGEGDGPE</sequence>
<feature type="region of interest" description="Disordered" evidence="1">
    <location>
        <begin position="425"/>
        <end position="553"/>
    </location>
</feature>
<organism evidence="2 3">
    <name type="scientific">Calocera cornea HHB12733</name>
    <dbReference type="NCBI Taxonomy" id="1353952"/>
    <lineage>
        <taxon>Eukaryota</taxon>
        <taxon>Fungi</taxon>
        <taxon>Dikarya</taxon>
        <taxon>Basidiomycota</taxon>
        <taxon>Agaricomycotina</taxon>
        <taxon>Dacrymycetes</taxon>
        <taxon>Dacrymycetales</taxon>
        <taxon>Dacrymycetaceae</taxon>
        <taxon>Calocera</taxon>
    </lineage>
</organism>
<protein>
    <recommendedName>
        <fullName evidence="4">Ubiquitin-like protease family profile domain-containing protein</fullName>
    </recommendedName>
</protein>
<dbReference type="OrthoDB" id="1939479at2759"/>
<evidence type="ECO:0008006" key="4">
    <source>
        <dbReference type="Google" id="ProtNLM"/>
    </source>
</evidence>
<feature type="compositionally biased region" description="Pro residues" evidence="1">
    <location>
        <begin position="469"/>
        <end position="489"/>
    </location>
</feature>
<dbReference type="EMBL" id="KV423977">
    <property type="protein sequence ID" value="KZT56481.1"/>
    <property type="molecule type" value="Genomic_DNA"/>
</dbReference>
<keyword evidence="3" id="KW-1185">Reference proteome</keyword>
<dbReference type="PANTHER" id="PTHR33096">
    <property type="entry name" value="CXC2 DOMAIN-CONTAINING PROTEIN"/>
    <property type="match status" value="1"/>
</dbReference>
<evidence type="ECO:0000313" key="3">
    <source>
        <dbReference type="Proteomes" id="UP000076842"/>
    </source>
</evidence>